<evidence type="ECO:0000313" key="1">
    <source>
        <dbReference type="EMBL" id="KAJ9100032.1"/>
    </source>
</evidence>
<reference evidence="1" key="1">
    <citation type="submission" date="2023-04" db="EMBL/GenBank/DDBJ databases">
        <title>Draft Genome sequencing of Naganishia species isolated from polar environments using Oxford Nanopore Technology.</title>
        <authorList>
            <person name="Leo P."/>
            <person name="Venkateswaran K."/>
        </authorList>
    </citation>
    <scope>NUCLEOTIDE SEQUENCE</scope>
    <source>
        <strain evidence="1">MNA-CCFEE 5262</strain>
    </source>
</reference>
<name>A0ACC2VM95_9TREE</name>
<gene>
    <name evidence="1" type="ORF">QFC20_005556</name>
</gene>
<dbReference type="EMBL" id="JASBWS010000079">
    <property type="protein sequence ID" value="KAJ9100032.1"/>
    <property type="molecule type" value="Genomic_DNA"/>
</dbReference>
<evidence type="ECO:0000313" key="2">
    <source>
        <dbReference type="Proteomes" id="UP001230649"/>
    </source>
</evidence>
<dbReference type="Proteomes" id="UP001230649">
    <property type="component" value="Unassembled WGS sequence"/>
</dbReference>
<accession>A0ACC2VM95</accession>
<sequence length="550" mass="60138">MSNAGNYIYSGFVPLLKMAITIACGYGLAKKNLFPPAASRGASYVAMNVSLPSLIFASVVSAFSKDNVSSLGPLCMNAIIYQFVGLVLGWIIRETLYVPPDFQWGILAATTWSNWGNLPIAVITTIATQKPFDKNVDPTLGTAYVAVFTLIYNVTFFGMGGYKICAWDFRPQAEEPVPVREKWAQRRQAGRRLWNKLLNRRESEKTPRLSYSDMPLAELSIQDTPFGNSALEKTGPADDKADVAPGPETTPGYMSANNTLAPPIARYRSHQEVVSTVQSLHDTIQLAPVSSRSSRNRVIIPGREYDVPEDAVPKIGCSEEQAQRERTISARQSPRPEKGVVFQAPTTERTPSESTPTEAIPEPWYRVPLNILKLILTPPSISLFLALPISLVQPLKALFVHVDGWTGGRIPNGPDGKPPLSWLLDTASFLGQICIPLGLILLGASFARLKLPKPLSRLPIAAIVCTQLTFSSMVNSDHSASRWGTDDRRPIKAYLALSPRPEDASLRCNVPVRNPKRCESDTLSAFLALQYIFMFIASAALAAVALAIVA</sequence>
<comment type="caution">
    <text evidence="1">The sequence shown here is derived from an EMBL/GenBank/DDBJ whole genome shotgun (WGS) entry which is preliminary data.</text>
</comment>
<protein>
    <submittedName>
        <fullName evidence="1">Uncharacterized protein</fullName>
    </submittedName>
</protein>
<keyword evidence="2" id="KW-1185">Reference proteome</keyword>
<organism evidence="1 2">
    <name type="scientific">Naganishia adeliensis</name>
    <dbReference type="NCBI Taxonomy" id="92952"/>
    <lineage>
        <taxon>Eukaryota</taxon>
        <taxon>Fungi</taxon>
        <taxon>Dikarya</taxon>
        <taxon>Basidiomycota</taxon>
        <taxon>Agaricomycotina</taxon>
        <taxon>Tremellomycetes</taxon>
        <taxon>Filobasidiales</taxon>
        <taxon>Filobasidiaceae</taxon>
        <taxon>Naganishia</taxon>
    </lineage>
</organism>
<proteinExistence type="predicted"/>